<gene>
    <name evidence="3" type="ORF">GDO78_016471</name>
</gene>
<keyword evidence="2" id="KW-1133">Transmembrane helix</keyword>
<dbReference type="AlphaFoldDB" id="A0A8J6EL15"/>
<evidence type="ECO:0000313" key="4">
    <source>
        <dbReference type="Proteomes" id="UP000770717"/>
    </source>
</evidence>
<proteinExistence type="predicted"/>
<dbReference type="Proteomes" id="UP000770717">
    <property type="component" value="Unassembled WGS sequence"/>
</dbReference>
<keyword evidence="2" id="KW-0812">Transmembrane</keyword>
<feature type="compositionally biased region" description="Polar residues" evidence="1">
    <location>
        <begin position="60"/>
        <end position="73"/>
    </location>
</feature>
<evidence type="ECO:0000313" key="3">
    <source>
        <dbReference type="EMBL" id="KAG9470876.1"/>
    </source>
</evidence>
<name>A0A8J6EL15_ELECQ</name>
<reference evidence="3" key="1">
    <citation type="thesis" date="2020" institute="ProQuest LLC" country="789 East Eisenhower Parkway, Ann Arbor, MI, USA">
        <title>Comparative Genomics and Chromosome Evolution.</title>
        <authorList>
            <person name="Mudd A.B."/>
        </authorList>
    </citation>
    <scope>NUCLEOTIDE SEQUENCE</scope>
    <source>
        <strain evidence="3">HN-11 Male</strain>
        <tissue evidence="3">Kidney and liver</tissue>
    </source>
</reference>
<feature type="compositionally biased region" description="Basic and acidic residues" evidence="1">
    <location>
        <begin position="100"/>
        <end position="109"/>
    </location>
</feature>
<evidence type="ECO:0000256" key="2">
    <source>
        <dbReference type="SAM" id="Phobius"/>
    </source>
</evidence>
<organism evidence="3 4">
    <name type="scientific">Eleutherodactylus coqui</name>
    <name type="common">Puerto Rican coqui</name>
    <dbReference type="NCBI Taxonomy" id="57060"/>
    <lineage>
        <taxon>Eukaryota</taxon>
        <taxon>Metazoa</taxon>
        <taxon>Chordata</taxon>
        <taxon>Craniata</taxon>
        <taxon>Vertebrata</taxon>
        <taxon>Euteleostomi</taxon>
        <taxon>Amphibia</taxon>
        <taxon>Batrachia</taxon>
        <taxon>Anura</taxon>
        <taxon>Neobatrachia</taxon>
        <taxon>Hyloidea</taxon>
        <taxon>Eleutherodactylidae</taxon>
        <taxon>Eleutherodactylinae</taxon>
        <taxon>Eleutherodactylus</taxon>
        <taxon>Eleutherodactylus</taxon>
    </lineage>
</organism>
<accession>A0A8J6EL15</accession>
<feature type="region of interest" description="Disordered" evidence="1">
    <location>
        <begin position="57"/>
        <end position="122"/>
    </location>
</feature>
<sequence length="131" mass="14262">MGQKSFLSGLPGAVSSDIISQGNGISAMTIGIIVAIVLLLILIAATIYLFIMHKRRKSPSHTNSNVKGSSKNGQADIPTQPEEQHELQYAAIEFSNNKPKNQEKPETIYENRSPQAPPPSDNVVYSELKLC</sequence>
<feature type="transmembrane region" description="Helical" evidence="2">
    <location>
        <begin position="25"/>
        <end position="51"/>
    </location>
</feature>
<dbReference type="EMBL" id="WNTK01000212">
    <property type="protein sequence ID" value="KAG9470876.1"/>
    <property type="molecule type" value="Genomic_DNA"/>
</dbReference>
<evidence type="ECO:0000256" key="1">
    <source>
        <dbReference type="SAM" id="MobiDB-lite"/>
    </source>
</evidence>
<protein>
    <submittedName>
        <fullName evidence="3">Uncharacterized protein</fullName>
    </submittedName>
</protein>
<keyword evidence="4" id="KW-1185">Reference proteome</keyword>
<comment type="caution">
    <text evidence="3">The sequence shown here is derived from an EMBL/GenBank/DDBJ whole genome shotgun (WGS) entry which is preliminary data.</text>
</comment>
<keyword evidence="2" id="KW-0472">Membrane</keyword>
<dbReference type="OrthoDB" id="5843397at2759"/>